<dbReference type="GO" id="GO:0030598">
    <property type="term" value="F:rRNA N-glycosylase activity"/>
    <property type="evidence" value="ECO:0007669"/>
    <property type="project" value="UniProtKB-EC"/>
</dbReference>
<sequence>MSKSKAKGKGIALEEPQPSHMFTLQLSNLQGDYVVMMEKIEAAIKQLNQSEINKEPTLLRKPLTFEGRMYTPKTGTFLVKLEPEHQGKVVTLLYRWFDFYFVGFHVEVVWYLFSDFDTRMLPPQSQLRYNPKDGVGIVKLIFGCNYLEVGSYAIKVGRPAFERCIAALSKAEELHGTEEGQKVLAAGPLALPMVVISEAIRFDLWRACVTKRLGEEVDDVVEEEYSQYFQYWQKMSVAIVNKDKWDTLELDELVKLVRVLMRNKEIKPEKKKWMPRSSSSTSSGKK</sequence>
<keyword evidence="3" id="KW-1185">Reference proteome</keyword>
<dbReference type="AlphaFoldDB" id="A0A453QCA7"/>
<dbReference type="Proteomes" id="UP000015105">
    <property type="component" value="Chromosome 7D"/>
</dbReference>
<reference evidence="3" key="1">
    <citation type="journal article" date="2014" name="Science">
        <title>Ancient hybridizations among the ancestral genomes of bread wheat.</title>
        <authorList>
            <consortium name="International Wheat Genome Sequencing Consortium,"/>
            <person name="Marcussen T."/>
            <person name="Sandve S.R."/>
            <person name="Heier L."/>
            <person name="Spannagl M."/>
            <person name="Pfeifer M."/>
            <person name="Jakobsen K.S."/>
            <person name="Wulff B.B."/>
            <person name="Steuernagel B."/>
            <person name="Mayer K.F."/>
            <person name="Olsen O.A."/>
        </authorList>
    </citation>
    <scope>NUCLEOTIDE SEQUENCE [LARGE SCALE GENOMIC DNA]</scope>
    <source>
        <strain evidence="3">cv. AL8/78</strain>
    </source>
</reference>
<dbReference type="GO" id="GO:0090729">
    <property type="term" value="F:toxin activity"/>
    <property type="evidence" value="ECO:0007669"/>
    <property type="project" value="UniProtKB-KW"/>
</dbReference>
<reference evidence="3" key="2">
    <citation type="journal article" date="2017" name="Nat. Plants">
        <title>The Aegilops tauschii genome reveals multiple impacts of transposons.</title>
        <authorList>
            <person name="Zhao G."/>
            <person name="Zou C."/>
            <person name="Li K."/>
            <person name="Wang K."/>
            <person name="Li T."/>
            <person name="Gao L."/>
            <person name="Zhang X."/>
            <person name="Wang H."/>
            <person name="Yang Z."/>
            <person name="Liu X."/>
            <person name="Jiang W."/>
            <person name="Mao L."/>
            <person name="Kong X."/>
            <person name="Jiao Y."/>
            <person name="Jia J."/>
        </authorList>
    </citation>
    <scope>NUCLEOTIDE SEQUENCE [LARGE SCALE GENOMIC DNA]</scope>
    <source>
        <strain evidence="3">cv. AL8/78</strain>
    </source>
</reference>
<dbReference type="RefSeq" id="XP_040253097.1">
    <property type="nucleotide sequence ID" value="XM_040397163.2"/>
</dbReference>
<dbReference type="KEGG" id="ats:120969865"/>
<protein>
    <recommendedName>
        <fullName evidence="1">rRNA N-glycosylase</fullName>
        <ecNumber evidence="1">3.2.2.22</ecNumber>
    </recommendedName>
</protein>
<comment type="similarity">
    <text evidence="1">Belongs to the ribosome-inactivating protein family.</text>
</comment>
<dbReference type="PANTHER" id="PTHR33453:SF43">
    <property type="entry name" value="RRNA N-GLYCOSYLASE"/>
    <property type="match status" value="1"/>
</dbReference>
<dbReference type="OMA" id="ILRWMEG"/>
<evidence type="ECO:0000313" key="2">
    <source>
        <dbReference type="EnsemblPlants" id="AET7Gv20032500.1"/>
    </source>
</evidence>
<keyword evidence="1" id="KW-0800">Toxin</keyword>
<keyword evidence="1" id="KW-0652">Protein synthesis inhibitor</keyword>
<dbReference type="Gramene" id="AET7Gv20032500.1">
    <property type="protein sequence ID" value="AET7Gv20032500.1"/>
    <property type="gene ID" value="AET7Gv20032500"/>
</dbReference>
<dbReference type="Pfam" id="PF00161">
    <property type="entry name" value="RIP"/>
    <property type="match status" value="1"/>
</dbReference>
<dbReference type="EnsemblPlants" id="AET7Gv20032500.1">
    <property type="protein sequence ID" value="AET7Gv20032500.1"/>
    <property type="gene ID" value="AET7Gv20032500"/>
</dbReference>
<comment type="catalytic activity">
    <reaction evidence="1">
        <text>Endohydrolysis of the N-glycosidic bond at one specific adenosine on the 28S rRNA.</text>
        <dbReference type="EC" id="3.2.2.22"/>
    </reaction>
</comment>
<dbReference type="SUPFAM" id="SSF56371">
    <property type="entry name" value="Ribosome inactivating proteins (RIP)"/>
    <property type="match status" value="1"/>
</dbReference>
<dbReference type="OrthoDB" id="669569at2759"/>
<dbReference type="InterPro" id="IPR001574">
    <property type="entry name" value="Ribosome_inactivat_prot"/>
</dbReference>
<dbReference type="GO" id="GO:0017148">
    <property type="term" value="P:negative regulation of translation"/>
    <property type="evidence" value="ECO:0007669"/>
    <property type="project" value="UniProtKB-KW"/>
</dbReference>
<accession>A0A453QCA7</accession>
<dbReference type="Gene3D" id="3.40.420.10">
    <property type="entry name" value="Ricin (A subunit), domain 1"/>
    <property type="match status" value="1"/>
</dbReference>
<keyword evidence="1" id="KW-0378">Hydrolase</keyword>
<dbReference type="InterPro" id="IPR036041">
    <property type="entry name" value="Ribosome-inact_prot_sf"/>
</dbReference>
<reference evidence="2" key="4">
    <citation type="submission" date="2019-03" db="UniProtKB">
        <authorList>
            <consortium name="EnsemblPlants"/>
        </authorList>
    </citation>
    <scope>IDENTIFICATION</scope>
</reference>
<evidence type="ECO:0000313" key="3">
    <source>
        <dbReference type="Proteomes" id="UP000015105"/>
    </source>
</evidence>
<reference evidence="2" key="5">
    <citation type="journal article" date="2021" name="G3 (Bethesda)">
        <title>Aegilops tauschii genome assembly Aet v5.0 features greater sequence contiguity and improved annotation.</title>
        <authorList>
            <person name="Wang L."/>
            <person name="Zhu T."/>
            <person name="Rodriguez J.C."/>
            <person name="Deal K.R."/>
            <person name="Dubcovsky J."/>
            <person name="McGuire P.E."/>
            <person name="Lux T."/>
            <person name="Spannagl M."/>
            <person name="Mayer K.F.X."/>
            <person name="Baldrich P."/>
            <person name="Meyers B.C."/>
            <person name="Huo N."/>
            <person name="Gu Y.Q."/>
            <person name="Zhou H."/>
            <person name="Devos K.M."/>
            <person name="Bennetzen J.L."/>
            <person name="Unver T."/>
            <person name="Budak H."/>
            <person name="Gulick P.J."/>
            <person name="Galiba G."/>
            <person name="Kalapos B."/>
            <person name="Nelson D.R."/>
            <person name="Li P."/>
            <person name="You F.M."/>
            <person name="Luo M.C."/>
            <person name="Dvorak J."/>
        </authorList>
    </citation>
    <scope>NUCLEOTIDE SEQUENCE [LARGE SCALE GENOMIC DNA]</scope>
    <source>
        <strain evidence="2">cv. AL8/78</strain>
    </source>
</reference>
<dbReference type="GO" id="GO:0006952">
    <property type="term" value="P:defense response"/>
    <property type="evidence" value="ECO:0007669"/>
    <property type="project" value="UniProtKB-KW"/>
</dbReference>
<name>A0A453QCA7_AEGTS</name>
<reference evidence="2" key="3">
    <citation type="journal article" date="2017" name="Nature">
        <title>Genome sequence of the progenitor of the wheat D genome Aegilops tauschii.</title>
        <authorList>
            <person name="Luo M.C."/>
            <person name="Gu Y.Q."/>
            <person name="Puiu D."/>
            <person name="Wang H."/>
            <person name="Twardziok S.O."/>
            <person name="Deal K.R."/>
            <person name="Huo N."/>
            <person name="Zhu T."/>
            <person name="Wang L."/>
            <person name="Wang Y."/>
            <person name="McGuire P.E."/>
            <person name="Liu S."/>
            <person name="Long H."/>
            <person name="Ramasamy R.K."/>
            <person name="Rodriguez J.C."/>
            <person name="Van S.L."/>
            <person name="Yuan L."/>
            <person name="Wang Z."/>
            <person name="Xia Z."/>
            <person name="Xiao L."/>
            <person name="Anderson O.D."/>
            <person name="Ouyang S."/>
            <person name="Liang Y."/>
            <person name="Zimin A.V."/>
            <person name="Pertea G."/>
            <person name="Qi P."/>
            <person name="Bennetzen J.L."/>
            <person name="Dai X."/>
            <person name="Dawson M.W."/>
            <person name="Muller H.G."/>
            <person name="Kugler K."/>
            <person name="Rivarola-Duarte L."/>
            <person name="Spannagl M."/>
            <person name="Mayer K.F.X."/>
            <person name="Lu F.H."/>
            <person name="Bevan M.W."/>
            <person name="Leroy P."/>
            <person name="Li P."/>
            <person name="You F.M."/>
            <person name="Sun Q."/>
            <person name="Liu Z."/>
            <person name="Lyons E."/>
            <person name="Wicker T."/>
            <person name="Salzberg S.L."/>
            <person name="Devos K.M."/>
            <person name="Dvorak J."/>
        </authorList>
    </citation>
    <scope>NUCLEOTIDE SEQUENCE [LARGE SCALE GENOMIC DNA]</scope>
    <source>
        <strain evidence="2">cv. AL8/78</strain>
    </source>
</reference>
<dbReference type="PANTHER" id="PTHR33453">
    <property type="match status" value="1"/>
</dbReference>
<keyword evidence="1" id="KW-0611">Plant defense</keyword>
<dbReference type="GeneID" id="120969865"/>
<evidence type="ECO:0000256" key="1">
    <source>
        <dbReference type="RuleBase" id="RU004915"/>
    </source>
</evidence>
<organism evidence="2 3">
    <name type="scientific">Aegilops tauschii subsp. strangulata</name>
    <name type="common">Goatgrass</name>
    <dbReference type="NCBI Taxonomy" id="200361"/>
    <lineage>
        <taxon>Eukaryota</taxon>
        <taxon>Viridiplantae</taxon>
        <taxon>Streptophyta</taxon>
        <taxon>Embryophyta</taxon>
        <taxon>Tracheophyta</taxon>
        <taxon>Spermatophyta</taxon>
        <taxon>Magnoliopsida</taxon>
        <taxon>Liliopsida</taxon>
        <taxon>Poales</taxon>
        <taxon>Poaceae</taxon>
        <taxon>BOP clade</taxon>
        <taxon>Pooideae</taxon>
        <taxon>Triticodae</taxon>
        <taxon>Triticeae</taxon>
        <taxon>Triticinae</taxon>
        <taxon>Aegilops</taxon>
    </lineage>
</organism>
<dbReference type="EC" id="3.2.2.22" evidence="1"/>
<proteinExistence type="inferred from homology"/>
<dbReference type="InterPro" id="IPR016138">
    <property type="entry name" value="Ribosome_inactivat_prot_sub1"/>
</dbReference>